<dbReference type="UniPathway" id="UPA00094"/>
<evidence type="ECO:0000313" key="15">
    <source>
        <dbReference type="EMBL" id="VDM30783.1"/>
    </source>
</evidence>
<proteinExistence type="inferred from homology"/>
<dbReference type="InterPro" id="IPR007482">
    <property type="entry name" value="Tyr_Pase-like_PTPLA"/>
</dbReference>
<keyword evidence="12 14" id="KW-0456">Lyase</keyword>
<feature type="transmembrane region" description="Helical" evidence="14">
    <location>
        <begin position="171"/>
        <end position="194"/>
    </location>
</feature>
<keyword evidence="8 14" id="KW-1133">Transmembrane helix</keyword>
<evidence type="ECO:0000256" key="13">
    <source>
        <dbReference type="ARBA" id="ARBA00036671"/>
    </source>
</evidence>
<comment type="subcellular location">
    <subcellularLocation>
        <location evidence="14">Endoplasmic reticulum membrane</location>
        <topology evidence="14">Multi-pass membrane protein</topology>
    </subcellularLocation>
    <subcellularLocation>
        <location evidence="1">Membrane</location>
        <topology evidence="1">Multi-pass membrane protein</topology>
    </subcellularLocation>
</comment>
<evidence type="ECO:0000313" key="17">
    <source>
        <dbReference type="WBParaSite" id="TTAC_0000657101-mRNA-1"/>
    </source>
</evidence>
<dbReference type="WBParaSite" id="TTAC_0000657101-mRNA-1">
    <property type="protein sequence ID" value="TTAC_0000657101-mRNA-1"/>
    <property type="gene ID" value="TTAC_0000657101"/>
</dbReference>
<accession>A0A0R3X0C5</accession>
<dbReference type="OrthoDB" id="46988at2759"/>
<evidence type="ECO:0000256" key="5">
    <source>
        <dbReference type="ARBA" id="ARBA00022516"/>
    </source>
</evidence>
<keyword evidence="6 14" id="KW-0812">Transmembrane</keyword>
<evidence type="ECO:0000256" key="14">
    <source>
        <dbReference type="RuleBase" id="RU363109"/>
    </source>
</evidence>
<gene>
    <name evidence="15" type="ORF">TTAC_LOCUS6556</name>
</gene>
<feature type="transmembrane region" description="Helical" evidence="14">
    <location>
        <begin position="31"/>
        <end position="51"/>
    </location>
</feature>
<evidence type="ECO:0000256" key="12">
    <source>
        <dbReference type="ARBA" id="ARBA00023239"/>
    </source>
</evidence>
<evidence type="ECO:0000256" key="6">
    <source>
        <dbReference type="ARBA" id="ARBA00022692"/>
    </source>
</evidence>
<dbReference type="Proteomes" id="UP000274429">
    <property type="component" value="Unassembled WGS sequence"/>
</dbReference>
<dbReference type="GO" id="GO:0030497">
    <property type="term" value="P:fatty acid elongation"/>
    <property type="evidence" value="ECO:0007669"/>
    <property type="project" value="TreeGrafter"/>
</dbReference>
<dbReference type="PANTHER" id="PTHR11035:SF3">
    <property type="entry name" value="VERY-LONG-CHAIN (3R)-3-HYDROXYACYL-COA DEHYDRATASE"/>
    <property type="match status" value="1"/>
</dbReference>
<dbReference type="GO" id="GO:0102158">
    <property type="term" value="F:very-long-chain (3R)-3-hydroxyacyl-CoA dehydratase activity"/>
    <property type="evidence" value="ECO:0007669"/>
    <property type="project" value="UniProtKB-EC"/>
</dbReference>
<evidence type="ECO:0000256" key="1">
    <source>
        <dbReference type="ARBA" id="ARBA00004141"/>
    </source>
</evidence>
<evidence type="ECO:0000256" key="3">
    <source>
        <dbReference type="ARBA" id="ARBA00007811"/>
    </source>
</evidence>
<protein>
    <recommendedName>
        <fullName evidence="4 14">Very-long-chain (3R)-3-hydroxyacyl-CoA dehydratase</fullName>
        <ecNumber evidence="4 14">4.2.1.134</ecNumber>
    </recommendedName>
</protein>
<comment type="catalytic activity">
    <reaction evidence="13 14">
        <text>a very-long-chain (3R)-3-hydroxyacyl-CoA = a very-long-chain (2E)-enoyl-CoA + H2O</text>
        <dbReference type="Rhea" id="RHEA:45812"/>
        <dbReference type="ChEBI" id="CHEBI:15377"/>
        <dbReference type="ChEBI" id="CHEBI:83728"/>
        <dbReference type="ChEBI" id="CHEBI:85440"/>
        <dbReference type="EC" id="4.2.1.134"/>
    </reaction>
</comment>
<dbReference type="EC" id="4.2.1.134" evidence="4 14"/>
<evidence type="ECO:0000256" key="11">
    <source>
        <dbReference type="ARBA" id="ARBA00023160"/>
    </source>
</evidence>
<evidence type="ECO:0000256" key="9">
    <source>
        <dbReference type="ARBA" id="ARBA00023098"/>
    </source>
</evidence>
<dbReference type="GO" id="GO:0042761">
    <property type="term" value="P:very long-chain fatty acid biosynthetic process"/>
    <property type="evidence" value="ECO:0007669"/>
    <property type="project" value="TreeGrafter"/>
</dbReference>
<dbReference type="GO" id="GO:0005789">
    <property type="term" value="C:endoplasmic reticulum membrane"/>
    <property type="evidence" value="ECO:0007669"/>
    <property type="project" value="UniProtKB-SubCell"/>
</dbReference>
<keyword evidence="9 14" id="KW-0443">Lipid metabolism</keyword>
<dbReference type="STRING" id="6205.A0A0R3X0C5"/>
<name>A0A0R3X0C5_HYDTA</name>
<evidence type="ECO:0000256" key="8">
    <source>
        <dbReference type="ARBA" id="ARBA00022989"/>
    </source>
</evidence>
<dbReference type="EMBL" id="UYWX01020308">
    <property type="protein sequence ID" value="VDM30783.1"/>
    <property type="molecule type" value="Genomic_DNA"/>
</dbReference>
<sequence length="207" mass="24303">MSKFISVYLAAYNLVQLLGYVFIHIFNTFSWSFVLLIFQTLAILEIVHAFLRLVKSSPMATAIQISSRLLILWGVLYMYSEVCIHLQMMLVSWCLADITRYLYYFLSSFMEAPRLLTIFRYNLFLVLYPTGIAVSFFSEIALLWYSLPYAARKPWIYFLLPNVLNFGFSTYELYCLFLLLYIPGSPVMYSHMLAQRKKAMSQKKKVE</sequence>
<keyword evidence="11 14" id="KW-0275">Fatty acid biosynthesis</keyword>
<evidence type="ECO:0000313" key="16">
    <source>
        <dbReference type="Proteomes" id="UP000274429"/>
    </source>
</evidence>
<dbReference type="Pfam" id="PF04387">
    <property type="entry name" value="PTPLA"/>
    <property type="match status" value="1"/>
</dbReference>
<comment type="similarity">
    <text evidence="3 14">Belongs to the very long-chain fatty acids dehydratase HACD family.</text>
</comment>
<organism evidence="17">
    <name type="scientific">Hydatigena taeniaeformis</name>
    <name type="common">Feline tapeworm</name>
    <name type="synonym">Taenia taeniaeformis</name>
    <dbReference type="NCBI Taxonomy" id="6205"/>
    <lineage>
        <taxon>Eukaryota</taxon>
        <taxon>Metazoa</taxon>
        <taxon>Spiralia</taxon>
        <taxon>Lophotrochozoa</taxon>
        <taxon>Platyhelminthes</taxon>
        <taxon>Cestoda</taxon>
        <taxon>Eucestoda</taxon>
        <taxon>Cyclophyllidea</taxon>
        <taxon>Taeniidae</taxon>
        <taxon>Hydatigera</taxon>
    </lineage>
</organism>
<reference evidence="17" key="1">
    <citation type="submission" date="2017-02" db="UniProtKB">
        <authorList>
            <consortium name="WormBaseParasite"/>
        </authorList>
    </citation>
    <scope>IDENTIFICATION</scope>
</reference>
<reference evidence="15 16" key="2">
    <citation type="submission" date="2018-11" db="EMBL/GenBank/DDBJ databases">
        <authorList>
            <consortium name="Pathogen Informatics"/>
        </authorList>
    </citation>
    <scope>NUCLEOTIDE SEQUENCE [LARGE SCALE GENOMIC DNA]</scope>
</reference>
<evidence type="ECO:0000256" key="2">
    <source>
        <dbReference type="ARBA" id="ARBA00005194"/>
    </source>
</evidence>
<keyword evidence="16" id="KW-1185">Reference proteome</keyword>
<keyword evidence="14" id="KW-0256">Endoplasmic reticulum</keyword>
<dbReference type="GO" id="GO:0030148">
    <property type="term" value="P:sphingolipid biosynthetic process"/>
    <property type="evidence" value="ECO:0007669"/>
    <property type="project" value="TreeGrafter"/>
</dbReference>
<dbReference type="PANTHER" id="PTHR11035">
    <property type="entry name" value="VERY-LONG-CHAIN (3R)-3-HYDROXYACYL-COA DEHYDRATASE"/>
    <property type="match status" value="1"/>
</dbReference>
<keyword evidence="10 14" id="KW-0472">Membrane</keyword>
<feature type="transmembrane region" description="Helical" evidence="14">
    <location>
        <begin position="123"/>
        <end position="151"/>
    </location>
</feature>
<comment type="function">
    <text evidence="14">Catalyzes the third of the four reactions of the long-chain fatty acids elongation cycle. This endoplasmic reticulum-bound enzymatic process, allows the addition of two carbons to the chain of long- and very long-chain fatty acids/VLCFAs per cycle. This enzyme catalyzes the dehydration of the 3-hydroxyacyl-CoA intermediate into trans-2,3-enoyl-CoA, within each cycle of fatty acid elongation. Thereby, it participates to the production of VLCFAs of different chain lengths that are involved in multiple biological processes as precursors of membrane lipids and lipid mediators.</text>
</comment>
<evidence type="ECO:0000256" key="10">
    <source>
        <dbReference type="ARBA" id="ARBA00023136"/>
    </source>
</evidence>
<comment type="caution">
    <text evidence="14">Lacks conserved residue(s) required for the propagation of feature annotation.</text>
</comment>
<evidence type="ECO:0000256" key="4">
    <source>
        <dbReference type="ARBA" id="ARBA00013122"/>
    </source>
</evidence>
<evidence type="ECO:0000256" key="7">
    <source>
        <dbReference type="ARBA" id="ARBA00022832"/>
    </source>
</evidence>
<dbReference type="AlphaFoldDB" id="A0A0R3X0C5"/>
<keyword evidence="5 14" id="KW-0444">Lipid biosynthesis</keyword>
<feature type="transmembrane region" description="Helical" evidence="14">
    <location>
        <begin position="7"/>
        <end position="25"/>
    </location>
</feature>
<comment type="pathway">
    <text evidence="2 14">Lipid metabolism; fatty acid biosynthesis.</text>
</comment>
<keyword evidence="7 14" id="KW-0276">Fatty acid metabolism</keyword>